<name>A0AAV1NYD8_SCOSC</name>
<dbReference type="EMBL" id="CAWUFR010000071">
    <property type="protein sequence ID" value="CAK6964303.1"/>
    <property type="molecule type" value="Genomic_DNA"/>
</dbReference>
<dbReference type="GO" id="GO:0016874">
    <property type="term" value="F:ligase activity"/>
    <property type="evidence" value="ECO:0007669"/>
    <property type="project" value="UniProtKB-KW"/>
</dbReference>
<proteinExistence type="predicted"/>
<dbReference type="Proteomes" id="UP001314229">
    <property type="component" value="Unassembled WGS sequence"/>
</dbReference>
<keyword evidence="2" id="KW-1185">Reference proteome</keyword>
<evidence type="ECO:0000313" key="2">
    <source>
        <dbReference type="Proteomes" id="UP001314229"/>
    </source>
</evidence>
<reference evidence="1 2" key="1">
    <citation type="submission" date="2024-01" db="EMBL/GenBank/DDBJ databases">
        <authorList>
            <person name="Alioto T."/>
            <person name="Alioto T."/>
            <person name="Gomez Garrido J."/>
        </authorList>
    </citation>
    <scope>NUCLEOTIDE SEQUENCE [LARGE SCALE GENOMIC DNA]</scope>
</reference>
<accession>A0AAV1NYD8</accession>
<gene>
    <name evidence="1" type="ORF">FSCOSCO3_A028940</name>
</gene>
<organism evidence="1 2">
    <name type="scientific">Scomber scombrus</name>
    <name type="common">Atlantic mackerel</name>
    <name type="synonym">Scomber vernalis</name>
    <dbReference type="NCBI Taxonomy" id="13677"/>
    <lineage>
        <taxon>Eukaryota</taxon>
        <taxon>Metazoa</taxon>
        <taxon>Chordata</taxon>
        <taxon>Craniata</taxon>
        <taxon>Vertebrata</taxon>
        <taxon>Euteleostomi</taxon>
        <taxon>Actinopterygii</taxon>
        <taxon>Neopterygii</taxon>
        <taxon>Teleostei</taxon>
        <taxon>Neoteleostei</taxon>
        <taxon>Acanthomorphata</taxon>
        <taxon>Pelagiaria</taxon>
        <taxon>Scombriformes</taxon>
        <taxon>Scombridae</taxon>
        <taxon>Scomber</taxon>
    </lineage>
</organism>
<sequence length="62" mass="7043">MEVSDEDPAYVDRFNTAFKKNLSEHRHLTSIMVGPNGFSTQPTFQGLKVFTKGRERRGVDQA</sequence>
<protein>
    <submittedName>
        <fullName evidence="1">E3 SUMO-protein ligase ZBED1-like</fullName>
    </submittedName>
</protein>
<evidence type="ECO:0000313" key="1">
    <source>
        <dbReference type="EMBL" id="CAK6964303.1"/>
    </source>
</evidence>
<comment type="caution">
    <text evidence="1">The sequence shown here is derived from an EMBL/GenBank/DDBJ whole genome shotgun (WGS) entry which is preliminary data.</text>
</comment>
<keyword evidence="1" id="KW-0436">Ligase</keyword>
<dbReference type="AlphaFoldDB" id="A0AAV1NYD8"/>